<gene>
    <name evidence="1" type="ORF">ACFFGX_21855</name>
</gene>
<evidence type="ECO:0000313" key="1">
    <source>
        <dbReference type="EMBL" id="MFC0712070.1"/>
    </source>
</evidence>
<comment type="caution">
    <text evidence="1">The sequence shown here is derived from an EMBL/GenBank/DDBJ whole genome shotgun (WGS) entry which is preliminary data.</text>
</comment>
<dbReference type="RefSeq" id="WP_376949368.1">
    <property type="nucleotide sequence ID" value="NZ_CP171449.1"/>
</dbReference>
<keyword evidence="2" id="KW-1185">Reference proteome</keyword>
<evidence type="ECO:0000313" key="2">
    <source>
        <dbReference type="Proteomes" id="UP001589891"/>
    </source>
</evidence>
<dbReference type="EMBL" id="JBHLSS010000147">
    <property type="protein sequence ID" value="MFC0712070.1"/>
    <property type="molecule type" value="Genomic_DNA"/>
</dbReference>
<dbReference type="Gene3D" id="3.40.50.1240">
    <property type="entry name" value="Phosphoglycerate mutase-like"/>
    <property type="match status" value="1"/>
</dbReference>
<accession>A0ABV6SRB5</accession>
<dbReference type="Proteomes" id="UP001589891">
    <property type="component" value="Unassembled WGS sequence"/>
</dbReference>
<organism evidence="1 2">
    <name type="scientific">Azorhizophilus paspali</name>
    <name type="common">Azotobacter paspali</name>
    <dbReference type="NCBI Taxonomy" id="69963"/>
    <lineage>
        <taxon>Bacteria</taxon>
        <taxon>Pseudomonadati</taxon>
        <taxon>Pseudomonadota</taxon>
        <taxon>Gammaproteobacteria</taxon>
        <taxon>Pseudomonadales</taxon>
        <taxon>Pseudomonadaceae</taxon>
        <taxon>Azorhizophilus</taxon>
    </lineage>
</organism>
<dbReference type="InterPro" id="IPR013078">
    <property type="entry name" value="His_Pase_superF_clade-1"/>
</dbReference>
<name>A0ABV6SRB5_AZOPA</name>
<dbReference type="InterPro" id="IPR029033">
    <property type="entry name" value="His_PPase_superfam"/>
</dbReference>
<dbReference type="CDD" id="cd07067">
    <property type="entry name" value="HP_PGM_like"/>
    <property type="match status" value="1"/>
</dbReference>
<dbReference type="Pfam" id="PF00300">
    <property type="entry name" value="His_Phos_1"/>
    <property type="match status" value="1"/>
</dbReference>
<sequence length="162" mass="18216">MKKLFLVRHAKSPKEGAAFSDRDRPLAERGRRDLEKMGRRLAKRSIKPDLILSSPALRTLATAEGIARCLDYSLKDIKTDDRLYACQADELLDIIRTQDDKLKSVLLVGHNPQLADLARRLSGKVGPLPTCSVVEFKFDAEFWSSVGEFKPAKVKLDRPKKA</sequence>
<protein>
    <submittedName>
        <fullName evidence="1">Histidine phosphatase family protein</fullName>
    </submittedName>
</protein>
<dbReference type="PANTHER" id="PTHR47623:SF1">
    <property type="entry name" value="OS09G0287300 PROTEIN"/>
    <property type="match status" value="1"/>
</dbReference>
<reference evidence="1 2" key="1">
    <citation type="submission" date="2024-09" db="EMBL/GenBank/DDBJ databases">
        <authorList>
            <person name="Sun Q."/>
            <person name="Mori K."/>
        </authorList>
    </citation>
    <scope>NUCLEOTIDE SEQUENCE [LARGE SCALE GENOMIC DNA]</scope>
    <source>
        <strain evidence="1 2">NCAIM B.01794</strain>
    </source>
</reference>
<proteinExistence type="predicted"/>
<dbReference type="SUPFAM" id="SSF53254">
    <property type="entry name" value="Phosphoglycerate mutase-like"/>
    <property type="match status" value="1"/>
</dbReference>
<dbReference type="SMART" id="SM00855">
    <property type="entry name" value="PGAM"/>
    <property type="match status" value="1"/>
</dbReference>
<dbReference type="PANTHER" id="PTHR47623">
    <property type="entry name" value="OS09G0287300 PROTEIN"/>
    <property type="match status" value="1"/>
</dbReference>